<feature type="domain" description="Nudix hydrolase" evidence="7">
    <location>
        <begin position="28"/>
        <end position="141"/>
    </location>
</feature>
<dbReference type="Gene3D" id="3.90.79.10">
    <property type="entry name" value="Nucleoside Triphosphate Pyrophosphohydrolase"/>
    <property type="match status" value="1"/>
</dbReference>
<name>A0ABS2FKV6_9CLOT</name>
<dbReference type="InterPro" id="IPR000086">
    <property type="entry name" value="NUDIX_hydrolase_dom"/>
</dbReference>
<organism evidence="8 9">
    <name type="scientific">Clostridium saudiense</name>
    <dbReference type="NCBI Taxonomy" id="1414720"/>
    <lineage>
        <taxon>Bacteria</taxon>
        <taxon>Bacillati</taxon>
        <taxon>Bacillota</taxon>
        <taxon>Clostridia</taxon>
        <taxon>Eubacteriales</taxon>
        <taxon>Clostridiaceae</taxon>
        <taxon>Clostridium</taxon>
    </lineage>
</organism>
<proteinExistence type="inferred from homology"/>
<evidence type="ECO:0000256" key="3">
    <source>
        <dbReference type="ARBA" id="ARBA00012057"/>
    </source>
</evidence>
<evidence type="ECO:0000256" key="5">
    <source>
        <dbReference type="ARBA" id="ARBA00023235"/>
    </source>
</evidence>
<dbReference type="PIRSF" id="PIRSF018427">
    <property type="entry name" value="Isopntndiph_ism"/>
    <property type="match status" value="1"/>
</dbReference>
<comment type="similarity">
    <text evidence="2">Belongs to the IPP isomerase type 1 family.</text>
</comment>
<evidence type="ECO:0000259" key="7">
    <source>
        <dbReference type="PROSITE" id="PS51462"/>
    </source>
</evidence>
<dbReference type="NCBIfam" id="TIGR02150">
    <property type="entry name" value="IPP_isom_1"/>
    <property type="match status" value="1"/>
</dbReference>
<dbReference type="SUPFAM" id="SSF55811">
    <property type="entry name" value="Nudix"/>
    <property type="match status" value="1"/>
</dbReference>
<accession>A0ABS2FKV6</accession>
<evidence type="ECO:0000256" key="6">
    <source>
        <dbReference type="NCBIfam" id="TIGR02150"/>
    </source>
</evidence>
<evidence type="ECO:0000313" key="9">
    <source>
        <dbReference type="Proteomes" id="UP000767334"/>
    </source>
</evidence>
<dbReference type="InterPro" id="IPR011876">
    <property type="entry name" value="IsopentenylPP_isomerase_typ1"/>
</dbReference>
<dbReference type="Proteomes" id="UP000767334">
    <property type="component" value="Unassembled WGS sequence"/>
</dbReference>
<dbReference type="NCBIfam" id="NF002995">
    <property type="entry name" value="PRK03759.1"/>
    <property type="match status" value="1"/>
</dbReference>
<evidence type="ECO:0000313" key="8">
    <source>
        <dbReference type="EMBL" id="MBM6820518.1"/>
    </source>
</evidence>
<comment type="caution">
    <text evidence="8">The sequence shown here is derived from an EMBL/GenBank/DDBJ whole genome shotgun (WGS) entry which is preliminary data.</text>
</comment>
<reference evidence="8 9" key="1">
    <citation type="journal article" date="2021" name="Sci. Rep.">
        <title>The distribution of antibiotic resistance genes in chicken gut microbiota commensals.</title>
        <authorList>
            <person name="Juricova H."/>
            <person name="Matiasovicova J."/>
            <person name="Kubasova T."/>
            <person name="Cejkova D."/>
            <person name="Rychlik I."/>
        </authorList>
    </citation>
    <scope>NUCLEOTIDE SEQUENCE [LARGE SCALE GENOMIC DNA]</scope>
    <source>
        <strain evidence="8 9">An435</strain>
    </source>
</reference>
<keyword evidence="9" id="KW-1185">Reference proteome</keyword>
<dbReference type="EMBL" id="JACJLL010000122">
    <property type="protein sequence ID" value="MBM6820518.1"/>
    <property type="molecule type" value="Genomic_DNA"/>
</dbReference>
<gene>
    <name evidence="8" type="primary">idi</name>
    <name evidence="8" type="ORF">H6A19_14455</name>
</gene>
<dbReference type="InterPro" id="IPR015797">
    <property type="entry name" value="NUDIX_hydrolase-like_dom_sf"/>
</dbReference>
<dbReference type="PANTHER" id="PTHR10885">
    <property type="entry name" value="ISOPENTENYL-DIPHOSPHATE DELTA-ISOMERASE"/>
    <property type="match status" value="1"/>
</dbReference>
<dbReference type="PANTHER" id="PTHR10885:SF0">
    <property type="entry name" value="ISOPENTENYL-DIPHOSPHATE DELTA-ISOMERASE"/>
    <property type="match status" value="1"/>
</dbReference>
<dbReference type="EC" id="5.3.3.2" evidence="3 6"/>
<evidence type="ECO:0000256" key="4">
    <source>
        <dbReference type="ARBA" id="ARBA00023229"/>
    </source>
</evidence>
<evidence type="ECO:0000256" key="1">
    <source>
        <dbReference type="ARBA" id="ARBA00004826"/>
    </source>
</evidence>
<comment type="pathway">
    <text evidence="1">Isoprenoid biosynthesis; dimethylallyl diphosphate biosynthesis; dimethylallyl diphosphate from isopentenyl diphosphate: step 1/1.</text>
</comment>
<feature type="non-terminal residue" evidence="8">
    <location>
        <position position="141"/>
    </location>
</feature>
<evidence type="ECO:0000256" key="2">
    <source>
        <dbReference type="ARBA" id="ARBA00007579"/>
    </source>
</evidence>
<dbReference type="RefSeq" id="WP_204572598.1">
    <property type="nucleotide sequence ID" value="NZ_JACJLL010000122.1"/>
</dbReference>
<sequence length="141" mass="16790">MEEIIVCVDENDNEIGHIEKMDAHIKGILHRALSVFIFNEKNELLLQKRYSGKYHSPSLWTNTCCTHPNKNESTDSAAKRRLEEEMGFSCDLKEVFSFIYYIKFDNNLIEHEFDHVYFGRYSDKIYINPLEVEDYKWMPIN</sequence>
<dbReference type="PROSITE" id="PS51462">
    <property type="entry name" value="NUDIX"/>
    <property type="match status" value="1"/>
</dbReference>
<protein>
    <recommendedName>
        <fullName evidence="3 6">Isopentenyl-diphosphate delta-isomerase</fullName>
        <ecNumber evidence="3 6">5.3.3.2</ecNumber>
    </recommendedName>
</protein>
<dbReference type="Pfam" id="PF00293">
    <property type="entry name" value="NUDIX"/>
    <property type="match status" value="1"/>
</dbReference>
<keyword evidence="5 8" id="KW-0413">Isomerase</keyword>
<keyword evidence="4" id="KW-0414">Isoprene biosynthesis</keyword>
<dbReference type="CDD" id="cd02885">
    <property type="entry name" value="NUDIX_IPP_Isomerase"/>
    <property type="match status" value="1"/>
</dbReference>
<dbReference type="GO" id="GO:0004452">
    <property type="term" value="F:isopentenyl-diphosphate delta-isomerase activity"/>
    <property type="evidence" value="ECO:0007669"/>
    <property type="project" value="UniProtKB-EC"/>
</dbReference>